<dbReference type="Proteomes" id="UP000004473">
    <property type="component" value="Unassembled WGS sequence"/>
</dbReference>
<accession>I2NV96</accession>
<gene>
    <name evidence="1" type="ORF">HMPREF1051_1844</name>
</gene>
<organism evidence="1 2">
    <name type="scientific">Neisseria sicca VK64</name>
    <dbReference type="NCBI Taxonomy" id="1095748"/>
    <lineage>
        <taxon>Bacteria</taxon>
        <taxon>Pseudomonadati</taxon>
        <taxon>Pseudomonadota</taxon>
        <taxon>Betaproteobacteria</taxon>
        <taxon>Neisseriales</taxon>
        <taxon>Neisseriaceae</taxon>
        <taxon>Neisseria</taxon>
    </lineage>
</organism>
<dbReference type="AlphaFoldDB" id="I2NV96"/>
<name>I2NV96_NEISI</name>
<dbReference type="EMBL" id="AJMT01000047">
    <property type="protein sequence ID" value="EIG29757.1"/>
    <property type="molecule type" value="Genomic_DNA"/>
</dbReference>
<sequence>MRLLQQTGQPRIPLAQLFQIHMFQTTFSKCTVVLSRLKSGKTAFISNGMTALPRGLC</sequence>
<proteinExistence type="predicted"/>
<reference evidence="1 2" key="1">
    <citation type="submission" date="2012-04" db="EMBL/GenBank/DDBJ databases">
        <authorList>
            <person name="Harkins D.M."/>
            <person name="Madupu R."/>
            <person name="Durkin A.S."/>
            <person name="Torralba M."/>
            <person name="Methe B."/>
            <person name="Sutton G.G."/>
            <person name="Nelson K.E."/>
        </authorList>
    </citation>
    <scope>NUCLEOTIDE SEQUENCE [LARGE SCALE GENOMIC DNA]</scope>
    <source>
        <strain evidence="1 2">VK64</strain>
    </source>
</reference>
<comment type="caution">
    <text evidence="1">The sequence shown here is derived from an EMBL/GenBank/DDBJ whole genome shotgun (WGS) entry which is preliminary data.</text>
</comment>
<evidence type="ECO:0000313" key="1">
    <source>
        <dbReference type="EMBL" id="EIG29757.1"/>
    </source>
</evidence>
<evidence type="ECO:0000313" key="2">
    <source>
        <dbReference type="Proteomes" id="UP000004473"/>
    </source>
</evidence>
<protein>
    <submittedName>
        <fullName evidence="1">Uncharacterized protein</fullName>
    </submittedName>
</protein>